<evidence type="ECO:0000259" key="1">
    <source>
        <dbReference type="Pfam" id="PF24764"/>
    </source>
</evidence>
<dbReference type="Proteomes" id="UP000683360">
    <property type="component" value="Unassembled WGS sequence"/>
</dbReference>
<keyword evidence="3" id="KW-1185">Reference proteome</keyword>
<evidence type="ECO:0000313" key="2">
    <source>
        <dbReference type="EMBL" id="CAG2249292.1"/>
    </source>
</evidence>
<accession>A0A8S3V668</accession>
<feature type="domain" description="Integrase core" evidence="1">
    <location>
        <begin position="204"/>
        <end position="260"/>
    </location>
</feature>
<dbReference type="OrthoDB" id="6087543at2759"/>
<name>A0A8S3V668_MYTED</name>
<dbReference type="InterPro" id="IPR058913">
    <property type="entry name" value="Integrase_dom_put"/>
</dbReference>
<protein>
    <recommendedName>
        <fullName evidence="1">Integrase core domain-containing protein</fullName>
    </recommendedName>
</protein>
<comment type="caution">
    <text evidence="2">The sequence shown here is derived from an EMBL/GenBank/DDBJ whole genome shotgun (WGS) entry which is preliminary data.</text>
</comment>
<sequence length="260" mass="29554">MVLQEIQQGAKLSTTLYKCYNNLILDSILKSGLGACIGDIQVPAPTCADDIAVLKNSSNISTLQFADNDINITNETKHLGIKRNEQNRAKISERIRTGRATIYSLLGAGLHVRRRFSPMVAYKLWITYTVPKSIYGLEVMNLHAKERDMLELAERKSSDKFKGFQIIQQIRLSIIPWSLETVHVVVQKHGDTLLVLMVLVPTTTRPKSFLSGIANYGIPLRVRSEQGLKNMSIVDYMFNQRVERDMITDRITHNQRLERI</sequence>
<proteinExistence type="predicted"/>
<dbReference type="Pfam" id="PF24764">
    <property type="entry name" value="rva_4"/>
    <property type="match status" value="1"/>
</dbReference>
<dbReference type="AlphaFoldDB" id="A0A8S3V668"/>
<dbReference type="EMBL" id="CAJPWZ010002969">
    <property type="protein sequence ID" value="CAG2249292.1"/>
    <property type="molecule type" value="Genomic_DNA"/>
</dbReference>
<evidence type="ECO:0000313" key="3">
    <source>
        <dbReference type="Proteomes" id="UP000683360"/>
    </source>
</evidence>
<gene>
    <name evidence="2" type="ORF">MEDL_61118</name>
</gene>
<organism evidence="2 3">
    <name type="scientific">Mytilus edulis</name>
    <name type="common">Blue mussel</name>
    <dbReference type="NCBI Taxonomy" id="6550"/>
    <lineage>
        <taxon>Eukaryota</taxon>
        <taxon>Metazoa</taxon>
        <taxon>Spiralia</taxon>
        <taxon>Lophotrochozoa</taxon>
        <taxon>Mollusca</taxon>
        <taxon>Bivalvia</taxon>
        <taxon>Autobranchia</taxon>
        <taxon>Pteriomorphia</taxon>
        <taxon>Mytilida</taxon>
        <taxon>Mytiloidea</taxon>
        <taxon>Mytilidae</taxon>
        <taxon>Mytilinae</taxon>
        <taxon>Mytilus</taxon>
    </lineage>
</organism>
<reference evidence="2" key="1">
    <citation type="submission" date="2021-03" db="EMBL/GenBank/DDBJ databases">
        <authorList>
            <person name="Bekaert M."/>
        </authorList>
    </citation>
    <scope>NUCLEOTIDE SEQUENCE</scope>
</reference>